<accession>A0A6A6QUJ2</accession>
<feature type="compositionally biased region" description="Acidic residues" evidence="3">
    <location>
        <begin position="810"/>
        <end position="824"/>
    </location>
</feature>
<feature type="region of interest" description="Disordered" evidence="3">
    <location>
        <begin position="523"/>
        <end position="558"/>
    </location>
</feature>
<evidence type="ECO:0000313" key="4">
    <source>
        <dbReference type="EMBL" id="KAF2495849.1"/>
    </source>
</evidence>
<dbReference type="InterPro" id="IPR032675">
    <property type="entry name" value="LRR_dom_sf"/>
</dbReference>
<dbReference type="SMART" id="SM00365">
    <property type="entry name" value="LRR_SD22"/>
    <property type="match status" value="5"/>
</dbReference>
<evidence type="ECO:0000256" key="3">
    <source>
        <dbReference type="SAM" id="MobiDB-lite"/>
    </source>
</evidence>
<keyword evidence="1" id="KW-0433">Leucine-rich repeat</keyword>
<feature type="region of interest" description="Disordered" evidence="3">
    <location>
        <begin position="1024"/>
        <end position="1093"/>
    </location>
</feature>
<dbReference type="EMBL" id="MU004188">
    <property type="protein sequence ID" value="KAF2495849.1"/>
    <property type="molecule type" value="Genomic_DNA"/>
</dbReference>
<organism evidence="4 5">
    <name type="scientific">Lophium mytilinum</name>
    <dbReference type="NCBI Taxonomy" id="390894"/>
    <lineage>
        <taxon>Eukaryota</taxon>
        <taxon>Fungi</taxon>
        <taxon>Dikarya</taxon>
        <taxon>Ascomycota</taxon>
        <taxon>Pezizomycotina</taxon>
        <taxon>Dothideomycetes</taxon>
        <taxon>Pleosporomycetidae</taxon>
        <taxon>Mytilinidiales</taxon>
        <taxon>Mytilinidiaceae</taxon>
        <taxon>Lophium</taxon>
    </lineage>
</organism>
<feature type="region of interest" description="Disordered" evidence="3">
    <location>
        <begin position="620"/>
        <end position="646"/>
    </location>
</feature>
<feature type="compositionally biased region" description="Polar residues" evidence="3">
    <location>
        <begin position="77"/>
        <end position="91"/>
    </location>
</feature>
<keyword evidence="5" id="KW-1185">Reference proteome</keyword>
<dbReference type="SMART" id="SM00369">
    <property type="entry name" value="LRR_TYP"/>
    <property type="match status" value="6"/>
</dbReference>
<evidence type="ECO:0000256" key="1">
    <source>
        <dbReference type="ARBA" id="ARBA00022614"/>
    </source>
</evidence>
<dbReference type="OrthoDB" id="7451790at2759"/>
<feature type="region of interest" description="Disordered" evidence="3">
    <location>
        <begin position="1175"/>
        <end position="1194"/>
    </location>
</feature>
<feature type="region of interest" description="Disordered" evidence="3">
    <location>
        <begin position="801"/>
        <end position="847"/>
    </location>
</feature>
<name>A0A6A6QUJ2_9PEZI</name>
<feature type="compositionally biased region" description="Polar residues" evidence="3">
    <location>
        <begin position="366"/>
        <end position="377"/>
    </location>
</feature>
<dbReference type="SUPFAM" id="SSF52058">
    <property type="entry name" value="L domain-like"/>
    <property type="match status" value="1"/>
</dbReference>
<evidence type="ECO:0000256" key="2">
    <source>
        <dbReference type="ARBA" id="ARBA00022737"/>
    </source>
</evidence>
<feature type="compositionally biased region" description="Polar residues" evidence="3">
    <location>
        <begin position="929"/>
        <end position="946"/>
    </location>
</feature>
<gene>
    <name evidence="4" type="ORF">BU16DRAFT_526403</name>
</gene>
<feature type="compositionally biased region" description="Polar residues" evidence="3">
    <location>
        <begin position="302"/>
        <end position="316"/>
    </location>
</feature>
<dbReference type="Gene3D" id="3.80.10.10">
    <property type="entry name" value="Ribonuclease Inhibitor"/>
    <property type="match status" value="2"/>
</dbReference>
<feature type="compositionally biased region" description="Polar residues" evidence="3">
    <location>
        <begin position="213"/>
        <end position="230"/>
    </location>
</feature>
<feature type="compositionally biased region" description="Basic and acidic residues" evidence="3">
    <location>
        <begin position="1052"/>
        <end position="1062"/>
    </location>
</feature>
<feature type="region of interest" description="Disordered" evidence="3">
    <location>
        <begin position="910"/>
        <end position="946"/>
    </location>
</feature>
<evidence type="ECO:0008006" key="6">
    <source>
        <dbReference type="Google" id="ProtNLM"/>
    </source>
</evidence>
<sequence length="1794" mass="199320">MQPWLEDLSEDWIAEPQPSSPPANATPDLRSSATHNADELSSQPRSRLPRFRNSSGSYSAVKTRPIQPKKQRGPLSERTSNEQNILPTSSPIPHKDNNMIRPQPASRSVSESSTGSVVYNGTVAQRPVEASSGKARIHDTPEWRKRLIKGDMGYGDQKDLFSPMGLENIFQQPAGPPQQVAKKAKSGLRFLDPGDAIPSSPPPWPSALDRNPVHNQPSRNSSHASNVTANGHTETNVDQAFLEASRTASGQLELENESFSPVYISKHNTVDGRVDYAAVDLHKSDIVERLRKLAVHQEENSESSMNNTGSTENAEGSSYARLQEDTLPEDLPAGTPDVADLGEFVSTRRGGYSADGSFRRRPLTPTPGSQLLSNSEMEGSVKVRPGQNPEITFNDDEGSEADMRPRAPSPPHVVPITPSRRQNAKMPSPDRTRSSGSPLKLFDTHDTFTSNRLQRRLSQLEENPIQHHAGVTQTLESGSPRRIHKESRLTSVEEVSIQKITTLQSRRETFGQGHLDTYQFPDEISYLSSGDGSFDHGTDPEDSPDASIAPPGSQPQFQFRTDSLHQLCNNSNFRRKPSRNSSTGHMTGLKGQISEIQRRYMNEPAEHAGDSVKGEEQIDFEHAEGKRPPTSPRKDPTPKRRRTLPALDAEESVATEMESIKEKHIAMQSVIGRKRKDARQGGAQNVADPEILARRHILRPRNPTPSQRRREEIEAEIYEATEAFLMSSPKLQAIQEHLNSPGVGNSSPEAAQATAVAGEVAAFSLKVAQGMKDGARKRSVTTQDFLDEAMKIMEFIRTKGRPMSGLGSLEETETESPSAGEDETPSTPLTFSRPPSREGAVGGWRMPQRQKEIDARVASHLQKFQDKDSDEFMASSIQSLKLGRSREFEHGTNENVAVQQNNIRITKNVNHGQSGYHSHGSYGSIESGPRTQGSQPSNGSSFGRTVVTNTSRRSDHVATLAPEAVAHLIPEQVAGMSFDREKGIWVKSKSPVKEKKYFADISSTNESEDDPFGNIPDLTVDEMQEAPSKEPRSAQMPDGDDLEERPEPSLQDDTRPETRDGKAIPPVDSSSVPSKFSNLAWSGPQVETRATSWSEQDANLRATEKIYVQSRLQQTRQIQREDVEHEIQINEGRTTAPIGPTNARLRDVTITFSSPYAPRMHSDAFKLGEAEHASQFEARTANEPRNSSTIKTKSKSTFRSGAVPFFAAAVPPIDENGEMPIVDDSIRRMKMSVSVSAPRLARHGQHALIPTPPTPGGVADVTFMLSDLPDFTVNQVDERELPDRVIVRRDGSIRQLEDRYALGTAELVKALQDVEPDEPYWEDLRDLDLHDKGLPNLHRLDEFCCRVEDLDVSKNGISQLNGAPSTIRRLKIQDNALTSLTSWSYLMNLQYLDISQNDLDSLKGVSKLIHLRTLKADDNQIESFDGVLEMDGLIELSVRRNRVETVDFDFSKLISLVDLDLSGNNMLEIKNVHCLPQLRHLNLDDNSLREFPISDPSSTPCRSLRSLRLCSNTLEVLDVSKSFPSLESLYVDKNGLTEITGLDSLKYLRTLSAREQYVEGLSGASDTQPLVRHSDIRNLYLSANAMPTFAMNHDFLNLQRLELAASGLQSLPSDLGQMAPNIRFLNLNFNALKDLRPLLNIKRLQELLIAGNRLAQLRKNLAVLSKLTSLTKIDLRDNPLTLGFYPPAIENRLVALKDGVFQGEELEPFSLPASNRMSDNKFLKNLDEGTRLRRRVHEMMMATNCASLQDLDGLPFDSRDVLKKDEVWERLRDLGIIKKAKRCPDEIEITQETG</sequence>
<dbReference type="PANTHER" id="PTHR47566">
    <property type="match status" value="1"/>
</dbReference>
<dbReference type="Proteomes" id="UP000799750">
    <property type="component" value="Unassembled WGS sequence"/>
</dbReference>
<protein>
    <recommendedName>
        <fullName evidence="6">L domain-like protein</fullName>
    </recommendedName>
</protein>
<dbReference type="GO" id="GO:0061499">
    <property type="term" value="C:outer plaque of mitotic spindle pole body"/>
    <property type="evidence" value="ECO:0007669"/>
    <property type="project" value="TreeGrafter"/>
</dbReference>
<evidence type="ECO:0000313" key="5">
    <source>
        <dbReference type="Proteomes" id="UP000799750"/>
    </source>
</evidence>
<dbReference type="PANTHER" id="PTHR47566:SF1">
    <property type="entry name" value="PROTEIN NUD1"/>
    <property type="match status" value="1"/>
</dbReference>
<feature type="compositionally biased region" description="Basic and acidic residues" evidence="3">
    <location>
        <begin position="620"/>
        <end position="638"/>
    </location>
</feature>
<dbReference type="PROSITE" id="PS51450">
    <property type="entry name" value="LRR"/>
    <property type="match status" value="3"/>
</dbReference>
<dbReference type="InterPro" id="IPR001611">
    <property type="entry name" value="Leu-rich_rpt"/>
</dbReference>
<feature type="region of interest" description="Disordered" evidence="3">
    <location>
        <begin position="461"/>
        <end position="490"/>
    </location>
</feature>
<feature type="region of interest" description="Disordered" evidence="3">
    <location>
        <begin position="350"/>
        <end position="444"/>
    </location>
</feature>
<feature type="region of interest" description="Disordered" evidence="3">
    <location>
        <begin position="1"/>
        <end position="114"/>
    </location>
</feature>
<feature type="compositionally biased region" description="Polar residues" evidence="3">
    <location>
        <begin position="1068"/>
        <end position="1080"/>
    </location>
</feature>
<feature type="compositionally biased region" description="Polar residues" evidence="3">
    <location>
        <begin position="29"/>
        <end position="45"/>
    </location>
</feature>
<reference evidence="4" key="1">
    <citation type="journal article" date="2020" name="Stud. Mycol.">
        <title>101 Dothideomycetes genomes: a test case for predicting lifestyles and emergence of pathogens.</title>
        <authorList>
            <person name="Haridas S."/>
            <person name="Albert R."/>
            <person name="Binder M."/>
            <person name="Bloem J."/>
            <person name="Labutti K."/>
            <person name="Salamov A."/>
            <person name="Andreopoulos B."/>
            <person name="Baker S."/>
            <person name="Barry K."/>
            <person name="Bills G."/>
            <person name="Bluhm B."/>
            <person name="Cannon C."/>
            <person name="Castanera R."/>
            <person name="Culley D."/>
            <person name="Daum C."/>
            <person name="Ezra D."/>
            <person name="Gonzalez J."/>
            <person name="Henrissat B."/>
            <person name="Kuo A."/>
            <person name="Liang C."/>
            <person name="Lipzen A."/>
            <person name="Lutzoni F."/>
            <person name="Magnuson J."/>
            <person name="Mondo S."/>
            <person name="Nolan M."/>
            <person name="Ohm R."/>
            <person name="Pangilinan J."/>
            <person name="Park H.-J."/>
            <person name="Ramirez L."/>
            <person name="Alfaro M."/>
            <person name="Sun H."/>
            <person name="Tritt A."/>
            <person name="Yoshinaga Y."/>
            <person name="Zwiers L.-H."/>
            <person name="Turgeon B."/>
            <person name="Goodwin S."/>
            <person name="Spatafora J."/>
            <person name="Crous P."/>
            <person name="Grigoriev I."/>
        </authorList>
    </citation>
    <scope>NUCLEOTIDE SEQUENCE</scope>
    <source>
        <strain evidence="4">CBS 269.34</strain>
    </source>
</reference>
<dbReference type="InterPro" id="IPR003591">
    <property type="entry name" value="Leu-rich_rpt_typical-subtyp"/>
</dbReference>
<feature type="compositionally biased region" description="Low complexity" evidence="3">
    <location>
        <begin position="911"/>
        <end position="928"/>
    </location>
</feature>
<feature type="region of interest" description="Disordered" evidence="3">
    <location>
        <begin position="296"/>
        <end position="318"/>
    </location>
</feature>
<dbReference type="InterPro" id="IPR052574">
    <property type="entry name" value="CDIRP"/>
</dbReference>
<proteinExistence type="predicted"/>
<feature type="region of interest" description="Disordered" evidence="3">
    <location>
        <begin position="570"/>
        <end position="590"/>
    </location>
</feature>
<keyword evidence="2" id="KW-0677">Repeat</keyword>
<dbReference type="GO" id="GO:0031028">
    <property type="term" value="P:septation initiation signaling"/>
    <property type="evidence" value="ECO:0007669"/>
    <property type="project" value="TreeGrafter"/>
</dbReference>
<feature type="region of interest" description="Disordered" evidence="3">
    <location>
        <begin position="169"/>
        <end position="230"/>
    </location>
</feature>
<dbReference type="GO" id="GO:1902412">
    <property type="term" value="P:regulation of mitotic cytokinesis"/>
    <property type="evidence" value="ECO:0007669"/>
    <property type="project" value="TreeGrafter"/>
</dbReference>
<dbReference type="GO" id="GO:0035591">
    <property type="term" value="F:signaling adaptor activity"/>
    <property type="evidence" value="ECO:0007669"/>
    <property type="project" value="TreeGrafter"/>
</dbReference>